<evidence type="ECO:0000313" key="3">
    <source>
        <dbReference type="Proteomes" id="UP000054600"/>
    </source>
</evidence>
<evidence type="ECO:0000256" key="1">
    <source>
        <dbReference type="SAM" id="Phobius"/>
    </source>
</evidence>
<name>A0A0W0YKP5_9GAMM</name>
<organism evidence="2 3">
    <name type="scientific">Legionella shakespearei DSM 23087</name>
    <dbReference type="NCBI Taxonomy" id="1122169"/>
    <lineage>
        <taxon>Bacteria</taxon>
        <taxon>Pseudomonadati</taxon>
        <taxon>Pseudomonadota</taxon>
        <taxon>Gammaproteobacteria</taxon>
        <taxon>Legionellales</taxon>
        <taxon>Legionellaceae</taxon>
        <taxon>Legionella</taxon>
    </lineage>
</organism>
<dbReference type="EMBL" id="LNYW01000066">
    <property type="protein sequence ID" value="KTD57489.1"/>
    <property type="molecule type" value="Genomic_DNA"/>
</dbReference>
<dbReference type="RefSeq" id="WP_018578295.1">
    <property type="nucleotide sequence ID" value="NZ_KB892434.1"/>
</dbReference>
<keyword evidence="1" id="KW-0472">Membrane</keyword>
<protein>
    <submittedName>
        <fullName evidence="2">Uncharacterized protein</fullName>
    </submittedName>
</protein>
<comment type="caution">
    <text evidence="2">The sequence shown here is derived from an EMBL/GenBank/DDBJ whole genome shotgun (WGS) entry which is preliminary data.</text>
</comment>
<dbReference type="Proteomes" id="UP000054600">
    <property type="component" value="Unassembled WGS sequence"/>
</dbReference>
<dbReference type="AlphaFoldDB" id="A0A0W0YKP5"/>
<keyword evidence="1" id="KW-0812">Transmembrane</keyword>
<proteinExistence type="predicted"/>
<keyword evidence="1" id="KW-1133">Transmembrane helix</keyword>
<evidence type="ECO:0000313" key="2">
    <source>
        <dbReference type="EMBL" id="KTD57489.1"/>
    </source>
</evidence>
<gene>
    <name evidence="2" type="ORF">Lsha_2330</name>
</gene>
<feature type="transmembrane region" description="Helical" evidence="1">
    <location>
        <begin position="12"/>
        <end position="34"/>
    </location>
</feature>
<reference evidence="2 3" key="1">
    <citation type="submission" date="2015-11" db="EMBL/GenBank/DDBJ databases">
        <title>Genomic analysis of 38 Legionella species identifies large and diverse effector repertoires.</title>
        <authorList>
            <person name="Burstein D."/>
            <person name="Amaro F."/>
            <person name="Zusman T."/>
            <person name="Lifshitz Z."/>
            <person name="Cohen O."/>
            <person name="Gilbert J.A."/>
            <person name="Pupko T."/>
            <person name="Shuman H.A."/>
            <person name="Segal G."/>
        </authorList>
    </citation>
    <scope>NUCLEOTIDE SEQUENCE [LARGE SCALE GENOMIC DNA]</scope>
    <source>
        <strain evidence="2 3">ATCC 49655</strain>
    </source>
</reference>
<dbReference type="PATRIC" id="fig|1122169.6.peg.2679"/>
<sequence length="74" mass="8185">MNFNSFFGRSSGLLLSPGDLLVCTAAIAAAMYAACDLFEDEETTNFILDSFCEQMNHGRHDNDESLLIAPDFIF</sequence>
<accession>A0A0W0YKP5</accession>
<keyword evidence="3" id="KW-1185">Reference proteome</keyword>